<organism evidence="2 3">
    <name type="scientific">Plectus sambesii</name>
    <dbReference type="NCBI Taxonomy" id="2011161"/>
    <lineage>
        <taxon>Eukaryota</taxon>
        <taxon>Metazoa</taxon>
        <taxon>Ecdysozoa</taxon>
        <taxon>Nematoda</taxon>
        <taxon>Chromadorea</taxon>
        <taxon>Plectida</taxon>
        <taxon>Plectina</taxon>
        <taxon>Plectoidea</taxon>
        <taxon>Plectidae</taxon>
        <taxon>Plectus</taxon>
    </lineage>
</organism>
<dbReference type="Proteomes" id="UP000887566">
    <property type="component" value="Unplaced"/>
</dbReference>
<keyword evidence="2" id="KW-1185">Reference proteome</keyword>
<proteinExistence type="predicted"/>
<feature type="compositionally biased region" description="Basic and acidic residues" evidence="1">
    <location>
        <begin position="55"/>
        <end position="69"/>
    </location>
</feature>
<reference evidence="3" key="1">
    <citation type="submission" date="2022-11" db="UniProtKB">
        <authorList>
            <consortium name="WormBaseParasite"/>
        </authorList>
    </citation>
    <scope>IDENTIFICATION</scope>
</reference>
<dbReference type="AlphaFoldDB" id="A0A914X7L5"/>
<accession>A0A914X7L5</accession>
<sequence>MSNRAKRRATPTTEVDDLSATAEGTPSLKTTAWRSATDRPISPPDDKATASSAHSKSEMIVDAVKRARAEGPAPLRRRRKQQQSHSSAGVGRRRICRKCPTSYYSRSSRSRLRHDFDRHLLPSAAARAL</sequence>
<feature type="compositionally biased region" description="Polar residues" evidence="1">
    <location>
        <begin position="22"/>
        <end position="34"/>
    </location>
</feature>
<dbReference type="WBParaSite" id="PSAMB.scaffold6720size8915.g28971.t1">
    <property type="protein sequence ID" value="PSAMB.scaffold6720size8915.g28971.t1"/>
    <property type="gene ID" value="PSAMB.scaffold6720size8915.g28971"/>
</dbReference>
<evidence type="ECO:0000313" key="2">
    <source>
        <dbReference type="Proteomes" id="UP000887566"/>
    </source>
</evidence>
<feature type="region of interest" description="Disordered" evidence="1">
    <location>
        <begin position="1"/>
        <end position="95"/>
    </location>
</feature>
<evidence type="ECO:0000256" key="1">
    <source>
        <dbReference type="SAM" id="MobiDB-lite"/>
    </source>
</evidence>
<name>A0A914X7L5_9BILA</name>
<protein>
    <submittedName>
        <fullName evidence="3">Uncharacterized protein</fullName>
    </submittedName>
</protein>
<evidence type="ECO:0000313" key="3">
    <source>
        <dbReference type="WBParaSite" id="PSAMB.scaffold6720size8915.g28971.t1"/>
    </source>
</evidence>